<sequence length="363" mass="38961">MKPTRGRFVAVDSLAELNRRLTAGTRDLTGWRLIGLDLRGYADVLARCATGRTTFAGCDLDPEVAAEHTRRGALILPNVANAPVDVHRSSLYTAGELYDHDVYSRSLDGRAFAWQQTAQGPRSTMARALHDYSVDAALDQWSAGRALVGVMGGHAASRGEEAYDDAARLGHLLGRTFTVATGGGPGAMEAANLGARLSAMGEDRLREALGTVATTPSYHPSVDAWAGAAREVLRDPAVAAAPGESLGIPTWHYGHEPPNLFATAIAKYFRNALREAILLQICNRGIVFLPGAGGTVQEIFQDACENYYATEETLAPMVLVGREYWTEQLPAWPLLRSLAAGRSMEAHIHLVDSVEAAAEVLIT</sequence>
<comment type="caution">
    <text evidence="1">The sequence shown here is derived from an EMBL/GenBank/DDBJ whole genome shotgun (WGS) entry which is preliminary data.</text>
</comment>
<dbReference type="Gene3D" id="3.40.50.450">
    <property type="match status" value="1"/>
</dbReference>
<dbReference type="SUPFAM" id="SSF102405">
    <property type="entry name" value="MCP/YpsA-like"/>
    <property type="match status" value="1"/>
</dbReference>
<protein>
    <submittedName>
        <fullName evidence="1">Putative Rossmann-fold nucleotide-binding protein</fullName>
    </submittedName>
</protein>
<dbReference type="InterPro" id="IPR052341">
    <property type="entry name" value="LOG_family_nucleotidases"/>
</dbReference>
<dbReference type="Proteomes" id="UP000292685">
    <property type="component" value="Unassembled WGS sequence"/>
</dbReference>
<evidence type="ECO:0000313" key="2">
    <source>
        <dbReference type="Proteomes" id="UP000292685"/>
    </source>
</evidence>
<keyword evidence="2" id="KW-1185">Reference proteome</keyword>
<dbReference type="PANTHER" id="PTHR43393:SF3">
    <property type="entry name" value="LYSINE DECARBOXYLASE-LIKE PROTEIN"/>
    <property type="match status" value="1"/>
</dbReference>
<reference evidence="1 2" key="1">
    <citation type="submission" date="2019-02" db="EMBL/GenBank/DDBJ databases">
        <title>Sequencing the genomes of 1000 actinobacteria strains.</title>
        <authorList>
            <person name="Klenk H.-P."/>
        </authorList>
    </citation>
    <scope>NUCLEOTIDE SEQUENCE [LARGE SCALE GENOMIC DNA]</scope>
    <source>
        <strain evidence="1 2">DSM 17364</strain>
    </source>
</reference>
<dbReference type="PANTHER" id="PTHR43393">
    <property type="entry name" value="CYTOKININ RIBOSIDE 5'-MONOPHOSPHATE PHOSPHORIBOHYDROLASE"/>
    <property type="match status" value="1"/>
</dbReference>
<evidence type="ECO:0000313" key="1">
    <source>
        <dbReference type="EMBL" id="RZU63386.1"/>
    </source>
</evidence>
<gene>
    <name evidence="1" type="ORF">EV380_3003</name>
</gene>
<proteinExistence type="predicted"/>
<dbReference type="EMBL" id="SHLA01000001">
    <property type="protein sequence ID" value="RZU63386.1"/>
    <property type="molecule type" value="Genomic_DNA"/>
</dbReference>
<name>A0A4V2GA99_9MICC</name>
<dbReference type="RefSeq" id="WP_130451769.1">
    <property type="nucleotide sequence ID" value="NZ_SHLA01000001.1"/>
</dbReference>
<organism evidence="1 2">
    <name type="scientific">Zhihengliuella halotolerans</name>
    <dbReference type="NCBI Taxonomy" id="370736"/>
    <lineage>
        <taxon>Bacteria</taxon>
        <taxon>Bacillati</taxon>
        <taxon>Actinomycetota</taxon>
        <taxon>Actinomycetes</taxon>
        <taxon>Micrococcales</taxon>
        <taxon>Micrococcaceae</taxon>
        <taxon>Zhihengliuella</taxon>
    </lineage>
</organism>
<dbReference type="AlphaFoldDB" id="A0A4V2GA99"/>
<dbReference type="OrthoDB" id="9807160at2"/>
<accession>A0A4V2GA99</accession>
<dbReference type="GO" id="GO:0005829">
    <property type="term" value="C:cytosol"/>
    <property type="evidence" value="ECO:0007669"/>
    <property type="project" value="TreeGrafter"/>
</dbReference>